<dbReference type="AlphaFoldDB" id="A0A8D8R3K1"/>
<name>A0A8D8R3K1_9HEMI</name>
<proteinExistence type="predicted"/>
<dbReference type="EMBL" id="HBUF01121603">
    <property type="protein sequence ID" value="CAG6642285.1"/>
    <property type="molecule type" value="Transcribed_RNA"/>
</dbReference>
<accession>A0A8D8R3K1</accession>
<organism evidence="1">
    <name type="scientific">Cacopsylla melanoneura</name>
    <dbReference type="NCBI Taxonomy" id="428564"/>
    <lineage>
        <taxon>Eukaryota</taxon>
        <taxon>Metazoa</taxon>
        <taxon>Ecdysozoa</taxon>
        <taxon>Arthropoda</taxon>
        <taxon>Hexapoda</taxon>
        <taxon>Insecta</taxon>
        <taxon>Pterygota</taxon>
        <taxon>Neoptera</taxon>
        <taxon>Paraneoptera</taxon>
        <taxon>Hemiptera</taxon>
        <taxon>Sternorrhyncha</taxon>
        <taxon>Psylloidea</taxon>
        <taxon>Psyllidae</taxon>
        <taxon>Psyllinae</taxon>
        <taxon>Cacopsylla</taxon>
    </lineage>
</organism>
<sequence>MMNVTQSFSRFLSILNNPRQSIIKQLDKLYFLFYSTSHLESVTFQSESRFSLDKLLHSLRSYLTPHFVSCPILPHSPLTQVVPVLPRKEINQKEKRTDKKRNFFSEKKNLRTIKIYPREGNRMENSRKIMFRFRPMFCSCFVQKYALHTLPFSRVIQLTGNFVSQSPVGIYLSALLA</sequence>
<protein>
    <submittedName>
        <fullName evidence="1">Uncharacterized protein</fullName>
    </submittedName>
</protein>
<reference evidence="1" key="1">
    <citation type="submission" date="2021-05" db="EMBL/GenBank/DDBJ databases">
        <authorList>
            <person name="Alioto T."/>
            <person name="Alioto T."/>
            <person name="Gomez Garrido J."/>
        </authorList>
    </citation>
    <scope>NUCLEOTIDE SEQUENCE</scope>
</reference>
<evidence type="ECO:0000313" key="1">
    <source>
        <dbReference type="EMBL" id="CAG6642285.1"/>
    </source>
</evidence>